<dbReference type="InterPro" id="IPR036736">
    <property type="entry name" value="ACP-like_sf"/>
</dbReference>
<dbReference type="InterPro" id="IPR020806">
    <property type="entry name" value="PKS_PP-bd"/>
</dbReference>
<dbReference type="PANTHER" id="PTHR45527:SF1">
    <property type="entry name" value="FATTY ACID SYNTHASE"/>
    <property type="match status" value="1"/>
</dbReference>
<dbReference type="GO" id="GO:0043041">
    <property type="term" value="P:amino acid activation for nonribosomal peptide biosynthetic process"/>
    <property type="evidence" value="ECO:0007669"/>
    <property type="project" value="TreeGrafter"/>
</dbReference>
<dbReference type="PROSITE" id="PS50075">
    <property type="entry name" value="CARRIER"/>
    <property type="match status" value="1"/>
</dbReference>
<dbReference type="InterPro" id="IPR042099">
    <property type="entry name" value="ANL_N_sf"/>
</dbReference>
<dbReference type="EMBL" id="KP830093">
    <property type="protein sequence ID" value="AKA59440.1"/>
    <property type="molecule type" value="Genomic_DNA"/>
</dbReference>
<dbReference type="GO" id="GO:0044550">
    <property type="term" value="P:secondary metabolite biosynthetic process"/>
    <property type="evidence" value="ECO:0007669"/>
    <property type="project" value="TreeGrafter"/>
</dbReference>
<dbReference type="SUPFAM" id="SSF56801">
    <property type="entry name" value="Acetyl-CoA synthetase-like"/>
    <property type="match status" value="1"/>
</dbReference>
<dbReference type="FunFam" id="1.10.1200.10:FF:000005">
    <property type="entry name" value="Nonribosomal peptide synthetase 1"/>
    <property type="match status" value="1"/>
</dbReference>
<reference evidence="5" key="1">
    <citation type="journal article" date="2015" name="Proc. Natl. Acad. Sci. U.S.A.">
        <title>Multiplexed metagenome mining using short DNA sequence tags facilitates targeted discovery of epoxyketone proteasome inhibitors.</title>
        <authorList>
            <person name="Owen J.G."/>
            <person name="Charlop-Powers Z."/>
            <person name="Smith A.G."/>
            <person name="Ternei M.A."/>
            <person name="Calle P.Y."/>
            <person name="Reddy B.V."/>
            <person name="Montiel D."/>
            <person name="Brady S.F."/>
        </authorList>
    </citation>
    <scope>NUCLEOTIDE SEQUENCE</scope>
</reference>
<evidence type="ECO:0000313" key="5">
    <source>
        <dbReference type="EMBL" id="AKA59440.1"/>
    </source>
</evidence>
<organism evidence="5">
    <name type="scientific">uncultured bacterium AR_412</name>
    <dbReference type="NCBI Taxonomy" id="1630013"/>
    <lineage>
        <taxon>Bacteria</taxon>
        <taxon>environmental samples</taxon>
    </lineage>
</organism>
<dbReference type="InterPro" id="IPR000873">
    <property type="entry name" value="AMP-dep_synth/lig_dom"/>
</dbReference>
<dbReference type="SUPFAM" id="SSF47336">
    <property type="entry name" value="ACP-like"/>
    <property type="match status" value="1"/>
</dbReference>
<dbReference type="SMART" id="SM00823">
    <property type="entry name" value="PKS_PP"/>
    <property type="match status" value="1"/>
</dbReference>
<dbReference type="Gene3D" id="1.10.1200.10">
    <property type="entry name" value="ACP-like"/>
    <property type="match status" value="1"/>
</dbReference>
<keyword evidence="2" id="KW-0596">Phosphopantetheine</keyword>
<dbReference type="GO" id="GO:0031177">
    <property type="term" value="F:phosphopantetheine binding"/>
    <property type="evidence" value="ECO:0007669"/>
    <property type="project" value="InterPro"/>
</dbReference>
<accession>A0A0E3M0J2</accession>
<evidence type="ECO:0000259" key="4">
    <source>
        <dbReference type="PROSITE" id="PS50075"/>
    </source>
</evidence>
<dbReference type="InterPro" id="IPR009081">
    <property type="entry name" value="PP-bd_ACP"/>
</dbReference>
<comment type="cofactor">
    <cofactor evidence="1">
        <name>pantetheine 4'-phosphate</name>
        <dbReference type="ChEBI" id="CHEBI:47942"/>
    </cofactor>
</comment>
<dbReference type="Gene3D" id="3.30.300.30">
    <property type="match status" value="1"/>
</dbReference>
<sequence length="573" mass="62325">MEVFAETAVRFADRTAVDDGTHRFSYAELDTRAEAVAQQLRARGVGRGDHVACHLNRGAGVFIAILGILKAGAAYVPVDVRYPDARRDLLITASRPAVLITDEQRRASVESLGVPVIELDCRVTAPASRSSVRPQDAAAVLFTSGSTGRPKAVVLEHGNLVNFATNPALPALRPTDRVGQVSSISFDAFHFETWCAFAAGAGIVVLPAVPDLINGDIRRELKRRQVTAMLVPTMAVNHVLREDVEAFSGLRILHTGGDVISPAACRELFTGDFTGEFVNLYGPTEATTACTAHRITEDDLDADTIPIGLPLSGVSIHVLDSRLRETGPGEAGEVYIGGAGAARGYLDQPGLTAAKFVANPYGAGRMYATGDLARRRCDDVLEYLGRADDQVKLRGYRVEPGEVERILTRHPEVRDAAVLVAGQGQDRHLVAVVVCYDRVSPRQLRDYAIERMPDYMVPSSFVLVPGIPANDHGKRDMVRLAELADEQLRRQDNRVAPDGEIERYLAELWEDLLAVERIGATDDFFSLGGNSLLAFRVQRRISRELGVPLQPQDVLANSELRGLATLIRDRKGS</sequence>
<proteinExistence type="predicted"/>
<dbReference type="InterPro" id="IPR025110">
    <property type="entry name" value="AMP-bd_C"/>
</dbReference>
<dbReference type="Pfam" id="PF00550">
    <property type="entry name" value="PP-binding"/>
    <property type="match status" value="1"/>
</dbReference>
<keyword evidence="3" id="KW-0597">Phosphoprotein</keyword>
<evidence type="ECO:0000256" key="3">
    <source>
        <dbReference type="ARBA" id="ARBA00022553"/>
    </source>
</evidence>
<dbReference type="AlphaFoldDB" id="A0A0E3M0J2"/>
<evidence type="ECO:0000256" key="1">
    <source>
        <dbReference type="ARBA" id="ARBA00001957"/>
    </source>
</evidence>
<dbReference type="PROSITE" id="PS00455">
    <property type="entry name" value="AMP_BINDING"/>
    <property type="match status" value="1"/>
</dbReference>
<dbReference type="GO" id="GO:0005737">
    <property type="term" value="C:cytoplasm"/>
    <property type="evidence" value="ECO:0007669"/>
    <property type="project" value="TreeGrafter"/>
</dbReference>
<dbReference type="CDD" id="cd05930">
    <property type="entry name" value="A_NRPS"/>
    <property type="match status" value="1"/>
</dbReference>
<feature type="domain" description="Carrier" evidence="4">
    <location>
        <begin position="496"/>
        <end position="571"/>
    </location>
</feature>
<dbReference type="Pfam" id="PF00501">
    <property type="entry name" value="AMP-binding"/>
    <property type="match status" value="1"/>
</dbReference>
<dbReference type="NCBIfam" id="TIGR01733">
    <property type="entry name" value="AA-adenyl-dom"/>
    <property type="match status" value="1"/>
</dbReference>
<protein>
    <submittedName>
        <fullName evidence="5">Non-ribosomal peptide synthetase</fullName>
    </submittedName>
</protein>
<name>A0A0E3M0J2_9BACT</name>
<evidence type="ECO:0000256" key="2">
    <source>
        <dbReference type="ARBA" id="ARBA00022450"/>
    </source>
</evidence>
<dbReference type="Pfam" id="PF13193">
    <property type="entry name" value="AMP-binding_C"/>
    <property type="match status" value="1"/>
</dbReference>
<dbReference type="InterPro" id="IPR010071">
    <property type="entry name" value="AA_adenyl_dom"/>
</dbReference>
<dbReference type="InterPro" id="IPR045851">
    <property type="entry name" value="AMP-bd_C_sf"/>
</dbReference>
<dbReference type="Gene3D" id="3.40.50.12780">
    <property type="entry name" value="N-terminal domain of ligase-like"/>
    <property type="match status" value="1"/>
</dbReference>
<dbReference type="PANTHER" id="PTHR45527">
    <property type="entry name" value="NONRIBOSOMAL PEPTIDE SYNTHETASE"/>
    <property type="match status" value="1"/>
</dbReference>
<dbReference type="InterPro" id="IPR020845">
    <property type="entry name" value="AMP-binding_CS"/>
</dbReference>